<proteinExistence type="predicted"/>
<name>A0A173LLH7_9ACTN</name>
<feature type="signal peptide" evidence="1">
    <location>
        <begin position="1"/>
        <end position="23"/>
    </location>
</feature>
<dbReference type="EMBL" id="CP015961">
    <property type="protein sequence ID" value="ANI92331.1"/>
    <property type="molecule type" value="Genomic_DNA"/>
</dbReference>
<accession>A0A173LLH7</accession>
<reference evidence="2 3" key="1">
    <citation type="submission" date="2016-06" db="EMBL/GenBank/DDBJ databases">
        <title>Complete genome sequence of a saline-alkali tolerant type strain Dietzia timorensis ID05-A0528T.</title>
        <authorList>
            <person name="Wu X."/>
        </authorList>
    </citation>
    <scope>NUCLEOTIDE SEQUENCE [LARGE SCALE GENOMIC DNA]</scope>
    <source>
        <strain evidence="2 3">ID05-A0528</strain>
    </source>
</reference>
<protein>
    <recommendedName>
        <fullName evidence="4">Secreted protein</fullName>
    </recommendedName>
</protein>
<sequence>MKFSRRSMLAVAPVVALAGSALSAPVAGAQSVEMGSLSPEAIQGSIMGQSCALATTATKDGVEGNSYADVSSRTGVVEEKDKAYFRVDGWGGTGGQNARIAFATEKPLKNVKITLKLDDKLKEVKAHDPQPELGIAVGKYSLTAEPKVGVDIREKVTEKIEGNTITLTIPEVPANGSLGYSYSSTTGAPGQGEKVVNAASLTGEGLAEAGFCEDTPGALGSVPSPDLGSLAIGGGLAIAAALAAGGGAWAVQNGLIQLPPELAAMLPAQQ</sequence>
<keyword evidence="1" id="KW-0732">Signal</keyword>
<dbReference type="Proteomes" id="UP000186104">
    <property type="component" value="Chromosome"/>
</dbReference>
<dbReference type="RefSeq" id="WP_067471581.1">
    <property type="nucleotide sequence ID" value="NZ_CP015961.1"/>
</dbReference>
<gene>
    <name evidence="2" type="ORF">BJL86_1554</name>
</gene>
<dbReference type="KEGG" id="dtm:BJL86_1554"/>
<evidence type="ECO:0000313" key="3">
    <source>
        <dbReference type="Proteomes" id="UP000186104"/>
    </source>
</evidence>
<organism evidence="2 3">
    <name type="scientific">Dietzia timorensis</name>
    <dbReference type="NCBI Taxonomy" id="499555"/>
    <lineage>
        <taxon>Bacteria</taxon>
        <taxon>Bacillati</taxon>
        <taxon>Actinomycetota</taxon>
        <taxon>Actinomycetes</taxon>
        <taxon>Mycobacteriales</taxon>
        <taxon>Dietziaceae</taxon>
        <taxon>Dietzia</taxon>
    </lineage>
</organism>
<evidence type="ECO:0000256" key="1">
    <source>
        <dbReference type="SAM" id="SignalP"/>
    </source>
</evidence>
<evidence type="ECO:0008006" key="4">
    <source>
        <dbReference type="Google" id="ProtNLM"/>
    </source>
</evidence>
<evidence type="ECO:0000313" key="2">
    <source>
        <dbReference type="EMBL" id="ANI92331.1"/>
    </source>
</evidence>
<feature type="chain" id="PRO_5039200150" description="Secreted protein" evidence="1">
    <location>
        <begin position="24"/>
        <end position="270"/>
    </location>
</feature>
<dbReference type="InterPro" id="IPR006311">
    <property type="entry name" value="TAT_signal"/>
</dbReference>
<dbReference type="PROSITE" id="PS51318">
    <property type="entry name" value="TAT"/>
    <property type="match status" value="1"/>
</dbReference>
<keyword evidence="3" id="KW-1185">Reference proteome</keyword>
<dbReference type="AlphaFoldDB" id="A0A173LLH7"/>